<comment type="subcellular location">
    <subcellularLocation>
        <location evidence="1">Membrane</location>
        <topology evidence="1">Multi-pass membrane protein</topology>
    </subcellularLocation>
</comment>
<dbReference type="InterPro" id="IPR011701">
    <property type="entry name" value="MFS"/>
</dbReference>
<evidence type="ECO:0000256" key="6">
    <source>
        <dbReference type="SAM" id="Phobius"/>
    </source>
</evidence>
<proteinExistence type="predicted"/>
<feature type="transmembrane region" description="Helical" evidence="6">
    <location>
        <begin position="322"/>
        <end position="339"/>
    </location>
</feature>
<feature type="compositionally biased region" description="Basic and acidic residues" evidence="5">
    <location>
        <begin position="22"/>
        <end position="35"/>
    </location>
</feature>
<sequence length="589" mass="63525">MAEPQVESDQSIKEPSSPVIQEAKEHSSATSHELETNSPVHAKTFLAILAVCLIYFAQLTSVVGAGAQGQTIIAHFNSTAIVWLTAPIAIVTVVLGPIVAQAADYWGRKWFLIVCAMFGAIGSVVIARATSMNMVIAGFTLTGVAFGAQPLLHTVSLLPFEKILTSEVLPRRWRSWGQAIDMVATCLGTIFGLLVGGALNRNNDPTSDGFRTYFLICMAWYLIAAILCFVVYNPPPFENQQFTTTEKLAKLDWIGYLLLAAGLVLFSVGLSYSQNPYQWNDPHVSATFAVGLVLFLCLIGYETYIKKDGMFHHGLFTGNRNFAISVLTVSCEGIAYFAANNYLIFQIGTLYESDALIVATRYCIMLISASLGALAAGWYCAAYKRVRWIAVAAFVIFLIFFICMATSNTGSSNAVWFYPVLLGVGLGMTLTTLVTAAQLSTPPELIAEASGLMLSARSLGGTIAIAIYNALFNNEIAHMGENIASAAISDGLSSEYVEDFVTVLSAQSKNQTALLAIPGVTPQIVEAGTQALLDTYVQAFRHVYIAAACFVAVAAILASFLFDPQQEFNMHIDAPIEKVAEPSPDHEVA</sequence>
<feature type="transmembrane region" description="Helical" evidence="6">
    <location>
        <begin position="80"/>
        <end position="103"/>
    </location>
</feature>
<dbReference type="Proteomes" id="UP000758603">
    <property type="component" value="Unassembled WGS sequence"/>
</dbReference>
<dbReference type="OrthoDB" id="4161376at2759"/>
<name>A0A9P8UIZ5_9PEZI</name>
<dbReference type="InterPro" id="IPR036259">
    <property type="entry name" value="MFS_trans_sf"/>
</dbReference>
<evidence type="ECO:0000313" key="9">
    <source>
        <dbReference type="Proteomes" id="UP000758603"/>
    </source>
</evidence>
<organism evidence="8 9">
    <name type="scientific">Truncatella angustata</name>
    <dbReference type="NCBI Taxonomy" id="152316"/>
    <lineage>
        <taxon>Eukaryota</taxon>
        <taxon>Fungi</taxon>
        <taxon>Dikarya</taxon>
        <taxon>Ascomycota</taxon>
        <taxon>Pezizomycotina</taxon>
        <taxon>Sordariomycetes</taxon>
        <taxon>Xylariomycetidae</taxon>
        <taxon>Amphisphaeriales</taxon>
        <taxon>Sporocadaceae</taxon>
        <taxon>Truncatella</taxon>
    </lineage>
</organism>
<feature type="transmembrane region" description="Helical" evidence="6">
    <location>
        <begin position="179"/>
        <end position="200"/>
    </location>
</feature>
<evidence type="ECO:0000259" key="7">
    <source>
        <dbReference type="PROSITE" id="PS50850"/>
    </source>
</evidence>
<feature type="transmembrane region" description="Helical" evidence="6">
    <location>
        <begin position="451"/>
        <end position="471"/>
    </location>
</feature>
<feature type="transmembrane region" description="Helical" evidence="6">
    <location>
        <begin position="253"/>
        <end position="272"/>
    </location>
</feature>
<feature type="transmembrane region" description="Helical" evidence="6">
    <location>
        <begin position="359"/>
        <end position="381"/>
    </location>
</feature>
<dbReference type="EMBL" id="JAGPXC010000005">
    <property type="protein sequence ID" value="KAH6652979.1"/>
    <property type="molecule type" value="Genomic_DNA"/>
</dbReference>
<evidence type="ECO:0000256" key="5">
    <source>
        <dbReference type="SAM" id="MobiDB-lite"/>
    </source>
</evidence>
<dbReference type="GO" id="GO:0022857">
    <property type="term" value="F:transmembrane transporter activity"/>
    <property type="evidence" value="ECO:0007669"/>
    <property type="project" value="InterPro"/>
</dbReference>
<feature type="transmembrane region" description="Helical" evidence="6">
    <location>
        <begin position="212"/>
        <end position="232"/>
    </location>
</feature>
<gene>
    <name evidence="8" type="ORF">BKA67DRAFT_678098</name>
</gene>
<evidence type="ECO:0000256" key="2">
    <source>
        <dbReference type="ARBA" id="ARBA00022692"/>
    </source>
</evidence>
<dbReference type="InterPro" id="IPR005829">
    <property type="entry name" value="Sugar_transporter_CS"/>
</dbReference>
<evidence type="ECO:0000256" key="3">
    <source>
        <dbReference type="ARBA" id="ARBA00022989"/>
    </source>
</evidence>
<dbReference type="RefSeq" id="XP_045957256.1">
    <property type="nucleotide sequence ID" value="XM_046108845.1"/>
</dbReference>
<comment type="caution">
    <text evidence="8">The sequence shown here is derived from an EMBL/GenBank/DDBJ whole genome shotgun (WGS) entry which is preliminary data.</text>
</comment>
<dbReference type="PROSITE" id="PS50850">
    <property type="entry name" value="MFS"/>
    <property type="match status" value="1"/>
</dbReference>
<dbReference type="GeneID" id="70137736"/>
<protein>
    <submittedName>
        <fullName evidence="8">Major facilitator superfamily domain-containing protein</fullName>
    </submittedName>
</protein>
<keyword evidence="9" id="KW-1185">Reference proteome</keyword>
<dbReference type="PANTHER" id="PTHR23501:SF195">
    <property type="entry name" value="PEP5"/>
    <property type="match status" value="1"/>
</dbReference>
<dbReference type="PROSITE" id="PS00216">
    <property type="entry name" value="SUGAR_TRANSPORT_1"/>
    <property type="match status" value="1"/>
</dbReference>
<dbReference type="InterPro" id="IPR020846">
    <property type="entry name" value="MFS_dom"/>
</dbReference>
<feature type="transmembrane region" description="Helical" evidence="6">
    <location>
        <begin position="284"/>
        <end position="301"/>
    </location>
</feature>
<dbReference type="Gene3D" id="1.20.1250.20">
    <property type="entry name" value="MFS general substrate transporter like domains"/>
    <property type="match status" value="1"/>
</dbReference>
<feature type="transmembrane region" description="Helical" evidence="6">
    <location>
        <begin position="543"/>
        <end position="562"/>
    </location>
</feature>
<feature type="transmembrane region" description="Helical" evidence="6">
    <location>
        <begin position="45"/>
        <end position="68"/>
    </location>
</feature>
<feature type="transmembrane region" description="Helical" evidence="6">
    <location>
        <begin position="416"/>
        <end position="439"/>
    </location>
</feature>
<dbReference type="PANTHER" id="PTHR23501">
    <property type="entry name" value="MAJOR FACILITATOR SUPERFAMILY"/>
    <property type="match status" value="1"/>
</dbReference>
<reference evidence="8" key="1">
    <citation type="journal article" date="2021" name="Nat. Commun.">
        <title>Genetic determinants of endophytism in the Arabidopsis root mycobiome.</title>
        <authorList>
            <person name="Mesny F."/>
            <person name="Miyauchi S."/>
            <person name="Thiergart T."/>
            <person name="Pickel B."/>
            <person name="Atanasova L."/>
            <person name="Karlsson M."/>
            <person name="Huettel B."/>
            <person name="Barry K.W."/>
            <person name="Haridas S."/>
            <person name="Chen C."/>
            <person name="Bauer D."/>
            <person name="Andreopoulos W."/>
            <person name="Pangilinan J."/>
            <person name="LaButti K."/>
            <person name="Riley R."/>
            <person name="Lipzen A."/>
            <person name="Clum A."/>
            <person name="Drula E."/>
            <person name="Henrissat B."/>
            <person name="Kohler A."/>
            <person name="Grigoriev I.V."/>
            <person name="Martin F.M."/>
            <person name="Hacquard S."/>
        </authorList>
    </citation>
    <scope>NUCLEOTIDE SEQUENCE</scope>
    <source>
        <strain evidence="8">MPI-SDFR-AT-0073</strain>
    </source>
</reference>
<feature type="region of interest" description="Disordered" evidence="5">
    <location>
        <begin position="1"/>
        <end position="35"/>
    </location>
</feature>
<keyword evidence="3 6" id="KW-1133">Transmembrane helix</keyword>
<accession>A0A9P8UIZ5</accession>
<evidence type="ECO:0000313" key="8">
    <source>
        <dbReference type="EMBL" id="KAH6652979.1"/>
    </source>
</evidence>
<keyword evidence="4 6" id="KW-0472">Membrane</keyword>
<dbReference type="Pfam" id="PF07690">
    <property type="entry name" value="MFS_1"/>
    <property type="match status" value="1"/>
</dbReference>
<feature type="transmembrane region" description="Helical" evidence="6">
    <location>
        <begin position="388"/>
        <end position="410"/>
    </location>
</feature>
<evidence type="ECO:0000256" key="4">
    <source>
        <dbReference type="ARBA" id="ARBA00023136"/>
    </source>
</evidence>
<dbReference type="SUPFAM" id="SSF103473">
    <property type="entry name" value="MFS general substrate transporter"/>
    <property type="match status" value="1"/>
</dbReference>
<feature type="transmembrane region" description="Helical" evidence="6">
    <location>
        <begin position="110"/>
        <end position="129"/>
    </location>
</feature>
<evidence type="ECO:0000256" key="1">
    <source>
        <dbReference type="ARBA" id="ARBA00004141"/>
    </source>
</evidence>
<dbReference type="GO" id="GO:0005886">
    <property type="term" value="C:plasma membrane"/>
    <property type="evidence" value="ECO:0007669"/>
    <property type="project" value="TreeGrafter"/>
</dbReference>
<dbReference type="AlphaFoldDB" id="A0A9P8UIZ5"/>
<feature type="transmembrane region" description="Helical" evidence="6">
    <location>
        <begin position="135"/>
        <end position="158"/>
    </location>
</feature>
<keyword evidence="2 6" id="KW-0812">Transmembrane</keyword>
<feature type="domain" description="Major facilitator superfamily (MFS) profile" evidence="7">
    <location>
        <begin position="45"/>
        <end position="566"/>
    </location>
</feature>